<organism evidence="1 2">
    <name type="scientific">candidate division MSBL1 archaeon SCGC-AAA259M10</name>
    <dbReference type="NCBI Taxonomy" id="1698270"/>
    <lineage>
        <taxon>Archaea</taxon>
        <taxon>Methanobacteriati</taxon>
        <taxon>Methanobacteriota</taxon>
        <taxon>candidate division MSBL1</taxon>
    </lineage>
</organism>
<protein>
    <submittedName>
        <fullName evidence="1">Uncharacterized protein</fullName>
    </submittedName>
</protein>
<dbReference type="Proteomes" id="UP000070341">
    <property type="component" value="Unassembled WGS sequence"/>
</dbReference>
<comment type="caution">
    <text evidence="1">The sequence shown here is derived from an EMBL/GenBank/DDBJ whole genome shotgun (WGS) entry which is preliminary data.</text>
</comment>
<evidence type="ECO:0000313" key="2">
    <source>
        <dbReference type="Proteomes" id="UP000070341"/>
    </source>
</evidence>
<keyword evidence="2" id="KW-1185">Reference proteome</keyword>
<proteinExistence type="predicted"/>
<dbReference type="EMBL" id="LHXU01000084">
    <property type="protein sequence ID" value="KXA99009.1"/>
    <property type="molecule type" value="Genomic_DNA"/>
</dbReference>
<reference evidence="1 2" key="1">
    <citation type="journal article" date="2016" name="Sci. Rep.">
        <title>Metabolic traits of an uncultured archaeal lineage -MSBL1- from brine pools of the Red Sea.</title>
        <authorList>
            <person name="Mwirichia R."/>
            <person name="Alam I."/>
            <person name="Rashid M."/>
            <person name="Vinu M."/>
            <person name="Ba-Alawi W."/>
            <person name="Anthony Kamau A."/>
            <person name="Kamanda Ngugi D."/>
            <person name="Goker M."/>
            <person name="Klenk H.P."/>
            <person name="Bajic V."/>
            <person name="Stingl U."/>
        </authorList>
    </citation>
    <scope>NUCLEOTIDE SEQUENCE [LARGE SCALE GENOMIC DNA]</scope>
    <source>
        <strain evidence="1">SCGC-AAA259M10</strain>
    </source>
</reference>
<accession>A0A133UXU5</accession>
<sequence>MLRNNYSSGCIYFAKGLKLISLVAKKNRGKLKINNCPNCGRVVVHCPKCGDRHPITLVIKRKGVYELQGEDCHLDIDSHTWEEIETKFKKRSKSLENFPKIVEEKL</sequence>
<evidence type="ECO:0000313" key="1">
    <source>
        <dbReference type="EMBL" id="KXA99009.1"/>
    </source>
</evidence>
<dbReference type="AlphaFoldDB" id="A0A133UXU5"/>
<name>A0A133UXU5_9EURY</name>
<gene>
    <name evidence="1" type="ORF">AKJ40_04165</name>
</gene>